<gene>
    <name evidence="3" type="ORF">JXQ802_LOCUS30693</name>
    <name evidence="2" type="ORF">PYM288_LOCUS20218</name>
</gene>
<feature type="compositionally biased region" description="Basic and acidic residues" evidence="1">
    <location>
        <begin position="108"/>
        <end position="121"/>
    </location>
</feature>
<comment type="caution">
    <text evidence="3">The sequence shown here is derived from an EMBL/GenBank/DDBJ whole genome shotgun (WGS) entry which is preliminary data.</text>
</comment>
<name>A0A815FII4_9BILA</name>
<dbReference type="EMBL" id="CAJNOL010001259">
    <property type="protein sequence ID" value="CAF1323866.1"/>
    <property type="molecule type" value="Genomic_DNA"/>
</dbReference>
<accession>A0A815FII4</accession>
<feature type="compositionally biased region" description="Polar residues" evidence="1">
    <location>
        <begin position="91"/>
        <end position="106"/>
    </location>
</feature>
<organism evidence="3 4">
    <name type="scientific">Rotaria sordida</name>
    <dbReference type="NCBI Taxonomy" id="392033"/>
    <lineage>
        <taxon>Eukaryota</taxon>
        <taxon>Metazoa</taxon>
        <taxon>Spiralia</taxon>
        <taxon>Gnathifera</taxon>
        <taxon>Rotifera</taxon>
        <taxon>Eurotatoria</taxon>
        <taxon>Bdelloidea</taxon>
        <taxon>Philodinida</taxon>
        <taxon>Philodinidae</taxon>
        <taxon>Rotaria</taxon>
    </lineage>
</organism>
<evidence type="ECO:0000313" key="2">
    <source>
        <dbReference type="EMBL" id="CAF1111550.1"/>
    </source>
</evidence>
<dbReference type="EMBL" id="CAJNOH010000722">
    <property type="protein sequence ID" value="CAF1111550.1"/>
    <property type="molecule type" value="Genomic_DNA"/>
</dbReference>
<evidence type="ECO:0000256" key="1">
    <source>
        <dbReference type="SAM" id="MobiDB-lite"/>
    </source>
</evidence>
<keyword evidence="4" id="KW-1185">Reference proteome</keyword>
<dbReference type="AlphaFoldDB" id="A0A815FII4"/>
<feature type="region of interest" description="Disordered" evidence="1">
    <location>
        <begin position="90"/>
        <end position="121"/>
    </location>
</feature>
<dbReference type="Proteomes" id="UP000663854">
    <property type="component" value="Unassembled WGS sequence"/>
</dbReference>
<protein>
    <submittedName>
        <fullName evidence="3">Uncharacterized protein</fullName>
    </submittedName>
</protein>
<sequence length="121" mass="13931">MTQSWVDRIKPLKSQSILSQAITTTTAIINDDKPQAIAKQHLRYNCQELLRIRDILALFSIPKNLPNLPIIIHRCDDNNARYLCADKNSQRHITSSCPRQLSPNNHRSLKEDQTSQNLTRD</sequence>
<dbReference type="Proteomes" id="UP000663870">
    <property type="component" value="Unassembled WGS sequence"/>
</dbReference>
<evidence type="ECO:0000313" key="4">
    <source>
        <dbReference type="Proteomes" id="UP000663870"/>
    </source>
</evidence>
<evidence type="ECO:0000313" key="3">
    <source>
        <dbReference type="EMBL" id="CAF1323866.1"/>
    </source>
</evidence>
<proteinExistence type="predicted"/>
<reference evidence="3" key="1">
    <citation type="submission" date="2021-02" db="EMBL/GenBank/DDBJ databases">
        <authorList>
            <person name="Nowell W R."/>
        </authorList>
    </citation>
    <scope>NUCLEOTIDE SEQUENCE</scope>
</reference>